<evidence type="ECO:0000256" key="1">
    <source>
        <dbReference type="ARBA" id="ARBA00023284"/>
    </source>
</evidence>
<comment type="caution">
    <text evidence="3">The sequence shown here is derived from an EMBL/GenBank/DDBJ whole genome shotgun (WGS) entry which is preliminary data.</text>
</comment>
<accession>A0A4U1JBK3</accession>
<keyword evidence="1" id="KW-0676">Redox-active center</keyword>
<reference evidence="3 4" key="1">
    <citation type="submission" date="2019-04" db="EMBL/GenBank/DDBJ databases">
        <authorList>
            <person name="Li Y."/>
            <person name="Wang J."/>
        </authorList>
    </citation>
    <scope>NUCLEOTIDE SEQUENCE [LARGE SCALE GENOMIC DNA]</scope>
    <source>
        <strain evidence="3 4">DSM 14668</strain>
    </source>
</reference>
<dbReference type="Proteomes" id="UP000309215">
    <property type="component" value="Unassembled WGS sequence"/>
</dbReference>
<sequence length="228" mass="24758">MRTSLKHLFTSSVFVLLTACGGARSYPKDARTVVVSLDKIDCSDCGDGIVADLRERPGVYDARFDRRNAEVVVVASPGFDVFTAVRKLAAEDGFEAILGAGKGRYLDHVPFPEGADVRTVVEGGRDVPDLAPHLASGKVTVVDFSATWCGPCRKVDEHMVKVLGARKDVAYRRLDVGDWDTPLAKRYLANVPQLPYVVVYDKRGAAVDRIAGVDLARIDRAIEKGSLP</sequence>
<proteinExistence type="predicted"/>
<feature type="domain" description="Thioredoxin" evidence="2">
    <location>
        <begin position="105"/>
        <end position="227"/>
    </location>
</feature>
<dbReference type="OrthoDB" id="5522161at2"/>
<dbReference type="InterPro" id="IPR013766">
    <property type="entry name" value="Thioredoxin_domain"/>
</dbReference>
<dbReference type="InterPro" id="IPR017937">
    <property type="entry name" value="Thioredoxin_CS"/>
</dbReference>
<dbReference type="PROSITE" id="PS51257">
    <property type="entry name" value="PROKAR_LIPOPROTEIN"/>
    <property type="match status" value="1"/>
</dbReference>
<name>A0A4U1JBK3_9BACT</name>
<evidence type="ECO:0000259" key="2">
    <source>
        <dbReference type="PROSITE" id="PS51352"/>
    </source>
</evidence>
<dbReference type="PROSITE" id="PS51352">
    <property type="entry name" value="THIOREDOXIN_2"/>
    <property type="match status" value="1"/>
</dbReference>
<keyword evidence="4" id="KW-1185">Reference proteome</keyword>
<organism evidence="3 4">
    <name type="scientific">Polyangium fumosum</name>
    <dbReference type="NCBI Taxonomy" id="889272"/>
    <lineage>
        <taxon>Bacteria</taxon>
        <taxon>Pseudomonadati</taxon>
        <taxon>Myxococcota</taxon>
        <taxon>Polyangia</taxon>
        <taxon>Polyangiales</taxon>
        <taxon>Polyangiaceae</taxon>
        <taxon>Polyangium</taxon>
    </lineage>
</organism>
<dbReference type="Pfam" id="PF00085">
    <property type="entry name" value="Thioredoxin"/>
    <property type="match status" value="1"/>
</dbReference>
<protein>
    <submittedName>
        <fullName evidence="3">Thioredoxin</fullName>
    </submittedName>
</protein>
<gene>
    <name evidence="3" type="ORF">E8A74_18670</name>
</gene>
<dbReference type="Gene3D" id="3.40.30.10">
    <property type="entry name" value="Glutaredoxin"/>
    <property type="match status" value="1"/>
</dbReference>
<dbReference type="SUPFAM" id="SSF55008">
    <property type="entry name" value="HMA, heavy metal-associated domain"/>
    <property type="match status" value="1"/>
</dbReference>
<dbReference type="SUPFAM" id="SSF52833">
    <property type="entry name" value="Thioredoxin-like"/>
    <property type="match status" value="1"/>
</dbReference>
<dbReference type="InterPro" id="IPR036163">
    <property type="entry name" value="HMA_dom_sf"/>
</dbReference>
<evidence type="ECO:0000313" key="3">
    <source>
        <dbReference type="EMBL" id="TKD06540.1"/>
    </source>
</evidence>
<dbReference type="InterPro" id="IPR036249">
    <property type="entry name" value="Thioredoxin-like_sf"/>
</dbReference>
<dbReference type="RefSeq" id="WP_136930391.1">
    <property type="nucleotide sequence ID" value="NZ_SSMQ01000018.1"/>
</dbReference>
<dbReference type="AlphaFoldDB" id="A0A4U1JBK3"/>
<evidence type="ECO:0000313" key="4">
    <source>
        <dbReference type="Proteomes" id="UP000309215"/>
    </source>
</evidence>
<dbReference type="GO" id="GO:0046872">
    <property type="term" value="F:metal ion binding"/>
    <property type="evidence" value="ECO:0007669"/>
    <property type="project" value="InterPro"/>
</dbReference>
<dbReference type="PROSITE" id="PS00194">
    <property type="entry name" value="THIOREDOXIN_1"/>
    <property type="match status" value="1"/>
</dbReference>
<dbReference type="CDD" id="cd02947">
    <property type="entry name" value="TRX_family"/>
    <property type="match status" value="1"/>
</dbReference>
<dbReference type="EMBL" id="SSMQ01000018">
    <property type="protein sequence ID" value="TKD06540.1"/>
    <property type="molecule type" value="Genomic_DNA"/>
</dbReference>